<evidence type="ECO:0000256" key="6">
    <source>
        <dbReference type="SAM" id="Phobius"/>
    </source>
</evidence>
<reference evidence="8" key="1">
    <citation type="journal article" date="2021" name="Proc. Natl. Acad. Sci. U.S.A.">
        <title>Three genomes in the algal genus Volvox reveal the fate of a haploid sex-determining region after a transition to homothallism.</title>
        <authorList>
            <person name="Yamamoto K."/>
            <person name="Hamaji T."/>
            <person name="Kawai-Toyooka H."/>
            <person name="Matsuzaki R."/>
            <person name="Takahashi F."/>
            <person name="Nishimura Y."/>
            <person name="Kawachi M."/>
            <person name="Noguchi H."/>
            <person name="Minakuchi Y."/>
            <person name="Umen J.G."/>
            <person name="Toyoda A."/>
            <person name="Nozaki H."/>
        </authorList>
    </citation>
    <scope>NUCLEOTIDE SEQUENCE</scope>
    <source>
        <strain evidence="9">NIES-3785</strain>
        <strain evidence="8">NIES-3786</strain>
    </source>
</reference>
<protein>
    <submittedName>
        <fullName evidence="8">Uncharacterized protein</fullName>
    </submittedName>
</protein>
<keyword evidence="4 6" id="KW-1133">Transmembrane helix</keyword>
<evidence type="ECO:0000313" key="10">
    <source>
        <dbReference type="Proteomes" id="UP000747110"/>
    </source>
</evidence>
<feature type="transmembrane region" description="Helical" evidence="6">
    <location>
        <begin position="77"/>
        <end position="102"/>
    </location>
</feature>
<evidence type="ECO:0000256" key="2">
    <source>
        <dbReference type="ARBA" id="ARBA00009530"/>
    </source>
</evidence>
<dbReference type="OrthoDB" id="533703at2759"/>
<comment type="similarity">
    <text evidence="2">Belongs to the UPF0057 (PMP3) family.</text>
</comment>
<keyword evidence="5 6" id="KW-0472">Membrane</keyword>
<comment type="subcellular location">
    <subcellularLocation>
        <location evidence="1">Membrane</location>
    </subcellularLocation>
</comment>
<keyword evidence="3 6" id="KW-0812">Transmembrane</keyword>
<keyword evidence="7" id="KW-0732">Signal</keyword>
<dbReference type="Proteomes" id="UP000747110">
    <property type="component" value="Unassembled WGS sequence"/>
</dbReference>
<evidence type="ECO:0000256" key="4">
    <source>
        <dbReference type="ARBA" id="ARBA00022989"/>
    </source>
</evidence>
<feature type="transmembrane region" description="Helical" evidence="6">
    <location>
        <begin position="46"/>
        <end position="65"/>
    </location>
</feature>
<evidence type="ECO:0000256" key="1">
    <source>
        <dbReference type="ARBA" id="ARBA00004370"/>
    </source>
</evidence>
<feature type="chain" id="PRO_5036433564" evidence="7">
    <location>
        <begin position="21"/>
        <end position="110"/>
    </location>
</feature>
<proteinExistence type="inferred from homology"/>
<evidence type="ECO:0000256" key="7">
    <source>
        <dbReference type="SAM" id="SignalP"/>
    </source>
</evidence>
<evidence type="ECO:0000313" key="9">
    <source>
        <dbReference type="EMBL" id="GIM17264.1"/>
    </source>
</evidence>
<dbReference type="EMBL" id="BNCP01000037">
    <property type="protein sequence ID" value="GIL86711.1"/>
    <property type="molecule type" value="Genomic_DNA"/>
</dbReference>
<feature type="signal peptide" evidence="7">
    <location>
        <begin position="1"/>
        <end position="20"/>
    </location>
</feature>
<sequence>MWKIDLQILLLCFVMPPAGSYAIKYIYVGPAAADFADVELCLNLLFTLLGFVPGIAHALYLFARHKGWGSALAMDSALVWLLLLTEAVVVRLCVRAGMPLLYNGGGNSRP</sequence>
<evidence type="ECO:0000313" key="8">
    <source>
        <dbReference type="EMBL" id="GIL86711.1"/>
    </source>
</evidence>
<comment type="caution">
    <text evidence="8">The sequence shown here is derived from an EMBL/GenBank/DDBJ whole genome shotgun (WGS) entry which is preliminary data.</text>
</comment>
<name>A0A8J4CND9_9CHLO</name>
<dbReference type="Proteomes" id="UP000722791">
    <property type="component" value="Unassembled WGS sequence"/>
</dbReference>
<evidence type="ECO:0000256" key="5">
    <source>
        <dbReference type="ARBA" id="ARBA00023136"/>
    </source>
</evidence>
<dbReference type="GO" id="GO:0016020">
    <property type="term" value="C:membrane"/>
    <property type="evidence" value="ECO:0007669"/>
    <property type="project" value="UniProtKB-SubCell"/>
</dbReference>
<dbReference type="InterPro" id="IPR000612">
    <property type="entry name" value="PMP3"/>
</dbReference>
<dbReference type="EMBL" id="BNCQ01000100">
    <property type="protein sequence ID" value="GIM17264.1"/>
    <property type="molecule type" value="Genomic_DNA"/>
</dbReference>
<dbReference type="Pfam" id="PF01679">
    <property type="entry name" value="Pmp3"/>
    <property type="match status" value="1"/>
</dbReference>
<evidence type="ECO:0000256" key="3">
    <source>
        <dbReference type="ARBA" id="ARBA00022692"/>
    </source>
</evidence>
<keyword evidence="10" id="KW-1185">Reference proteome</keyword>
<dbReference type="AlphaFoldDB" id="A0A8J4CND9"/>
<gene>
    <name evidence="8" type="ORF">Vretifemale_14956</name>
    <name evidence="9" type="ORF">Vretimale_19805</name>
</gene>
<organism evidence="8 10">
    <name type="scientific">Volvox reticuliferus</name>
    <dbReference type="NCBI Taxonomy" id="1737510"/>
    <lineage>
        <taxon>Eukaryota</taxon>
        <taxon>Viridiplantae</taxon>
        <taxon>Chlorophyta</taxon>
        <taxon>core chlorophytes</taxon>
        <taxon>Chlorophyceae</taxon>
        <taxon>CS clade</taxon>
        <taxon>Chlamydomonadales</taxon>
        <taxon>Volvocaceae</taxon>
        <taxon>Volvox</taxon>
    </lineage>
</organism>
<accession>A0A8J4CND9</accession>